<protein>
    <submittedName>
        <fullName evidence="1">Uncharacterized protein</fullName>
    </submittedName>
</protein>
<proteinExistence type="predicted"/>
<comment type="caution">
    <text evidence="1">The sequence shown here is derived from an EMBL/GenBank/DDBJ whole genome shotgun (WGS) entry which is preliminary data.</text>
</comment>
<evidence type="ECO:0000313" key="1">
    <source>
        <dbReference type="EMBL" id="KAJ8672911.1"/>
    </source>
</evidence>
<dbReference type="Proteomes" id="UP001239111">
    <property type="component" value="Chromosome 3"/>
</dbReference>
<sequence>MRSKAASLLVAPLSTSAYEKRMVVQVRRETLGVGGAGGGLHVMLPSQADCGDGFCRGRDDGYSEVEEREGNKSSEFNSDDEADEKNTLRDAAEYQADCQGYRSYLIPREIQLLINDAEFGYIRCTFIGENSPHSNSLNYTITGADDGLGTGAPVTFNKTVMKLNILSEQLDMFKRTGWYACAESGAEIYDQDRDEPIVAWIHVEDTLDLSKLITDGKNFPKNVEIERVGTISCNITTSLSYSPTKQCIWANKVKDILDVTNFHRKAKSSLLSQAKPFNQYLCQHYGIHIPLRMSVYLKLPQRASMILVNGSQYISSGSTLRVKCMITLSVGHSYFFTWAIPQKPSSYKVSPIIVEKTESDMLTIVSELVKDNATRADEGEYMCNVEIDADSHETRAYIYVIGDPVEFSVNVIGYPAPTITWRGPDGVDVMLGSKYTVRHFSSRTALSIEKAQINDMGWFTVFAETSQCKNESDFYLVVIDLEVSLTAQPWYMLNEDATFTCESMGHPLSKNISWFYTKCSQLDSVPSCQQIEVKEQPLIVDRPKYQVSSRATIVLDSSGKIECTACNEHICRSSEINFTAQVPEPASISGEIHNGTQKKIEKHVPFILFCPGNGTPPPTILWYKDGNPFEYGSPGVTWGQNNQSLLISSPTANDSGKYTCVVENKYGQTSLYQYATFQEASDAVLTKIANEWIASTVFLMVILIVLLTWFFRSRNCRKKAVRQESQISILMNFDVGALDCMDPNLMVTDQAELLPYDKIWEFPRDRLKLGKILGSGAFGVVVKAEALGIIPHQTVTTVAVKMLHRNTDLTHLRALAAELKILAHIGKHLNIVNLLGACTNNIDKRELLVIVEYCCFGNLRDRLLNGRSSFIDQRDPGTRDRHQAGLLRRTFSTPNYESLASDSAPITDNLHEDENRDTPSIPNSEQFATNRQERNATNRDSKDTEPMPRSIDQHSNEGEGTKALCTQDLFSWAFQVARGMEYLSQKKVLHGDLAARNILLAKNNVVKICDFGLSKAMYKYENYQKKGDGPLPVKWMAIESIRDRVFSTQSDIWSFGIVLWEFFTLGETPYPSIRAHELLQKLDYGYRMEQPKYATHDVHKMMLWCWESDPKLRPSFTQLIESIGNCIKEGVGLHYLELKEPYVILNRTDDEKVQNSSETIEAPRYSSPAIVTTECIKSAGQKPRFGSLKLPQDKENYFDHRTYTLIQENTV</sequence>
<name>A0ACC2NQL5_9HYME</name>
<dbReference type="EMBL" id="CM056743">
    <property type="protein sequence ID" value="KAJ8672911.1"/>
    <property type="molecule type" value="Genomic_DNA"/>
</dbReference>
<reference evidence="1" key="1">
    <citation type="submission" date="2023-04" db="EMBL/GenBank/DDBJ databases">
        <title>A chromosome-level genome assembly of the parasitoid wasp Eretmocerus hayati.</title>
        <authorList>
            <person name="Zhong Y."/>
            <person name="Liu S."/>
            <person name="Liu Y."/>
        </authorList>
    </citation>
    <scope>NUCLEOTIDE SEQUENCE</scope>
    <source>
        <strain evidence="1">ZJU_SS_LIU_2023</strain>
    </source>
</reference>
<keyword evidence="2" id="KW-1185">Reference proteome</keyword>
<organism evidence="1 2">
    <name type="scientific">Eretmocerus hayati</name>
    <dbReference type="NCBI Taxonomy" id="131215"/>
    <lineage>
        <taxon>Eukaryota</taxon>
        <taxon>Metazoa</taxon>
        <taxon>Ecdysozoa</taxon>
        <taxon>Arthropoda</taxon>
        <taxon>Hexapoda</taxon>
        <taxon>Insecta</taxon>
        <taxon>Pterygota</taxon>
        <taxon>Neoptera</taxon>
        <taxon>Endopterygota</taxon>
        <taxon>Hymenoptera</taxon>
        <taxon>Apocrita</taxon>
        <taxon>Proctotrupomorpha</taxon>
        <taxon>Chalcidoidea</taxon>
        <taxon>Aphelinidae</taxon>
        <taxon>Aphelininae</taxon>
        <taxon>Eretmocerus</taxon>
    </lineage>
</organism>
<evidence type="ECO:0000313" key="2">
    <source>
        <dbReference type="Proteomes" id="UP001239111"/>
    </source>
</evidence>
<accession>A0ACC2NQL5</accession>
<gene>
    <name evidence="1" type="ORF">QAD02_004172</name>
</gene>